<dbReference type="Pfam" id="PF02541">
    <property type="entry name" value="Ppx-GppA"/>
    <property type="match status" value="1"/>
</dbReference>
<dbReference type="AlphaFoldDB" id="A0A1L9VQ91"/>
<dbReference type="InterPro" id="IPR036259">
    <property type="entry name" value="MFS_trans_sf"/>
</dbReference>
<feature type="transmembrane region" description="Helical" evidence="8">
    <location>
        <begin position="221"/>
        <end position="241"/>
    </location>
</feature>
<dbReference type="Proteomes" id="UP000184300">
    <property type="component" value="Unassembled WGS sequence"/>
</dbReference>
<evidence type="ECO:0000313" key="10">
    <source>
        <dbReference type="EMBL" id="OJJ86087.1"/>
    </source>
</evidence>
<dbReference type="GeneID" id="34459633"/>
<dbReference type="InterPro" id="IPR043129">
    <property type="entry name" value="ATPase_NBD"/>
</dbReference>
<evidence type="ECO:0000313" key="11">
    <source>
        <dbReference type="Proteomes" id="UP000184300"/>
    </source>
</evidence>
<keyword evidence="3" id="KW-0813">Transport</keyword>
<dbReference type="Pfam" id="PF23566">
    <property type="entry name" value="RTG2_C"/>
    <property type="match status" value="1"/>
</dbReference>
<dbReference type="RefSeq" id="XP_022402781.1">
    <property type="nucleotide sequence ID" value="XM_022543372.1"/>
</dbReference>
<evidence type="ECO:0000256" key="4">
    <source>
        <dbReference type="ARBA" id="ARBA00022692"/>
    </source>
</evidence>
<evidence type="ECO:0000256" key="7">
    <source>
        <dbReference type="SAM" id="MobiDB-lite"/>
    </source>
</evidence>
<keyword evidence="6 8" id="KW-0472">Membrane</keyword>
<dbReference type="SUPFAM" id="SSF103473">
    <property type="entry name" value="MFS general substrate transporter"/>
    <property type="match status" value="1"/>
</dbReference>
<accession>A0A1L9VQ91</accession>
<feature type="region of interest" description="Disordered" evidence="7">
    <location>
        <begin position="1"/>
        <end position="38"/>
    </location>
</feature>
<dbReference type="InterPro" id="IPR011701">
    <property type="entry name" value="MFS"/>
</dbReference>
<evidence type="ECO:0000256" key="3">
    <source>
        <dbReference type="ARBA" id="ARBA00022448"/>
    </source>
</evidence>
<dbReference type="InterPro" id="IPR003695">
    <property type="entry name" value="Ppx_GppA_N"/>
</dbReference>
<feature type="transmembrane region" description="Helical" evidence="8">
    <location>
        <begin position="190"/>
        <end position="209"/>
    </location>
</feature>
<dbReference type="PANTHER" id="PTHR43791:SF36">
    <property type="entry name" value="TRANSPORTER, PUTATIVE (AFU_ORTHOLOGUE AFUA_6G08340)-RELATED"/>
    <property type="match status" value="1"/>
</dbReference>
<evidence type="ECO:0000256" key="2">
    <source>
        <dbReference type="ARBA" id="ARBA00008335"/>
    </source>
</evidence>
<dbReference type="Gene3D" id="1.20.1250.20">
    <property type="entry name" value="MFS general substrate transporter like domains"/>
    <property type="match status" value="2"/>
</dbReference>
<organism evidence="10 11">
    <name type="scientific">Aspergillus glaucus CBS 516.65</name>
    <dbReference type="NCBI Taxonomy" id="1160497"/>
    <lineage>
        <taxon>Eukaryota</taxon>
        <taxon>Fungi</taxon>
        <taxon>Dikarya</taxon>
        <taxon>Ascomycota</taxon>
        <taxon>Pezizomycotina</taxon>
        <taxon>Eurotiomycetes</taxon>
        <taxon>Eurotiomycetidae</taxon>
        <taxon>Eurotiales</taxon>
        <taxon>Aspergillaceae</taxon>
        <taxon>Aspergillus</taxon>
        <taxon>Aspergillus subgen. Aspergillus</taxon>
    </lineage>
</organism>
<dbReference type="InterPro" id="IPR020846">
    <property type="entry name" value="MFS_dom"/>
</dbReference>
<dbReference type="FunFam" id="3.30.420.150:FF:000007">
    <property type="entry name" value="Retrograde regulation protein 2"/>
    <property type="match status" value="1"/>
</dbReference>
<reference evidence="11" key="1">
    <citation type="journal article" date="2017" name="Genome Biol.">
        <title>Comparative genomics reveals high biological diversity and specific adaptations in the industrially and medically important fungal genus Aspergillus.</title>
        <authorList>
            <person name="de Vries R.P."/>
            <person name="Riley R."/>
            <person name="Wiebenga A."/>
            <person name="Aguilar-Osorio G."/>
            <person name="Amillis S."/>
            <person name="Uchima C.A."/>
            <person name="Anderluh G."/>
            <person name="Asadollahi M."/>
            <person name="Askin M."/>
            <person name="Barry K."/>
            <person name="Battaglia E."/>
            <person name="Bayram O."/>
            <person name="Benocci T."/>
            <person name="Braus-Stromeyer S.A."/>
            <person name="Caldana C."/>
            <person name="Canovas D."/>
            <person name="Cerqueira G.C."/>
            <person name="Chen F."/>
            <person name="Chen W."/>
            <person name="Choi C."/>
            <person name="Clum A."/>
            <person name="Dos Santos R.A."/>
            <person name="Damasio A.R."/>
            <person name="Diallinas G."/>
            <person name="Emri T."/>
            <person name="Fekete E."/>
            <person name="Flipphi M."/>
            <person name="Freyberg S."/>
            <person name="Gallo A."/>
            <person name="Gournas C."/>
            <person name="Habgood R."/>
            <person name="Hainaut M."/>
            <person name="Harispe M.L."/>
            <person name="Henrissat B."/>
            <person name="Hilden K.S."/>
            <person name="Hope R."/>
            <person name="Hossain A."/>
            <person name="Karabika E."/>
            <person name="Karaffa L."/>
            <person name="Karanyi Z."/>
            <person name="Krasevec N."/>
            <person name="Kuo A."/>
            <person name="Kusch H."/>
            <person name="LaButti K."/>
            <person name="Lagendijk E.L."/>
            <person name="Lapidus A."/>
            <person name="Levasseur A."/>
            <person name="Lindquist E."/>
            <person name="Lipzen A."/>
            <person name="Logrieco A.F."/>
            <person name="MacCabe A."/>
            <person name="Maekelae M.R."/>
            <person name="Malavazi I."/>
            <person name="Melin P."/>
            <person name="Meyer V."/>
            <person name="Mielnichuk N."/>
            <person name="Miskei M."/>
            <person name="Molnar A.P."/>
            <person name="Mule G."/>
            <person name="Ngan C.Y."/>
            <person name="Orejas M."/>
            <person name="Orosz E."/>
            <person name="Ouedraogo J.P."/>
            <person name="Overkamp K.M."/>
            <person name="Park H.-S."/>
            <person name="Perrone G."/>
            <person name="Piumi F."/>
            <person name="Punt P.J."/>
            <person name="Ram A.F."/>
            <person name="Ramon A."/>
            <person name="Rauscher S."/>
            <person name="Record E."/>
            <person name="Riano-Pachon D.M."/>
            <person name="Robert V."/>
            <person name="Roehrig J."/>
            <person name="Ruller R."/>
            <person name="Salamov A."/>
            <person name="Salih N.S."/>
            <person name="Samson R.A."/>
            <person name="Sandor E."/>
            <person name="Sanguinetti M."/>
            <person name="Schuetze T."/>
            <person name="Sepcic K."/>
            <person name="Shelest E."/>
            <person name="Sherlock G."/>
            <person name="Sophianopoulou V."/>
            <person name="Squina F.M."/>
            <person name="Sun H."/>
            <person name="Susca A."/>
            <person name="Todd R.B."/>
            <person name="Tsang A."/>
            <person name="Unkles S.E."/>
            <person name="van de Wiele N."/>
            <person name="van Rossen-Uffink D."/>
            <person name="Oliveira J.V."/>
            <person name="Vesth T.C."/>
            <person name="Visser J."/>
            <person name="Yu J.-H."/>
            <person name="Zhou M."/>
            <person name="Andersen M.R."/>
            <person name="Archer D.B."/>
            <person name="Baker S.E."/>
            <person name="Benoit I."/>
            <person name="Brakhage A.A."/>
            <person name="Braus G.H."/>
            <person name="Fischer R."/>
            <person name="Frisvad J.C."/>
            <person name="Goldman G.H."/>
            <person name="Houbraken J."/>
            <person name="Oakley B."/>
            <person name="Pocsi I."/>
            <person name="Scazzocchio C."/>
            <person name="Seiboth B."/>
            <person name="vanKuyk P.A."/>
            <person name="Wortman J."/>
            <person name="Dyer P.S."/>
            <person name="Grigoriev I.V."/>
        </authorList>
    </citation>
    <scope>NUCLEOTIDE SEQUENCE [LARGE SCALE GENOMIC DNA]</scope>
    <source>
        <strain evidence="11">CBS 516.65</strain>
    </source>
</reference>
<feature type="transmembrane region" description="Helical" evidence="8">
    <location>
        <begin position="354"/>
        <end position="378"/>
    </location>
</feature>
<evidence type="ECO:0000256" key="6">
    <source>
        <dbReference type="ARBA" id="ARBA00023136"/>
    </source>
</evidence>
<feature type="domain" description="Major facilitator superfamily (MFS) profile" evidence="9">
    <location>
        <begin position="63"/>
        <end position="474"/>
    </location>
</feature>
<dbReference type="GO" id="GO:0022857">
    <property type="term" value="F:transmembrane transporter activity"/>
    <property type="evidence" value="ECO:0007669"/>
    <property type="project" value="InterPro"/>
</dbReference>
<dbReference type="PROSITE" id="PS50850">
    <property type="entry name" value="MFS"/>
    <property type="match status" value="1"/>
</dbReference>
<comment type="subcellular location">
    <subcellularLocation>
        <location evidence="1">Membrane</location>
        <topology evidence="1">Multi-pass membrane protein</topology>
    </subcellularLocation>
</comment>
<name>A0A1L9VQ91_ASPGL</name>
<dbReference type="OrthoDB" id="2985014at2759"/>
<evidence type="ECO:0000259" key="9">
    <source>
        <dbReference type="PROSITE" id="PS50850"/>
    </source>
</evidence>
<feature type="transmembrane region" description="Helical" evidence="8">
    <location>
        <begin position="291"/>
        <end position="310"/>
    </location>
</feature>
<dbReference type="InterPro" id="IPR057512">
    <property type="entry name" value="RTG2_C"/>
</dbReference>
<feature type="transmembrane region" description="Helical" evidence="8">
    <location>
        <begin position="415"/>
        <end position="433"/>
    </location>
</feature>
<dbReference type="GO" id="GO:0016020">
    <property type="term" value="C:membrane"/>
    <property type="evidence" value="ECO:0007669"/>
    <property type="project" value="UniProtKB-SubCell"/>
</dbReference>
<evidence type="ECO:0000256" key="8">
    <source>
        <dbReference type="SAM" id="Phobius"/>
    </source>
</evidence>
<gene>
    <name evidence="10" type="ORF">ASPGLDRAFT_24235</name>
</gene>
<feature type="transmembrane region" description="Helical" evidence="8">
    <location>
        <begin position="128"/>
        <end position="147"/>
    </location>
</feature>
<dbReference type="Gene3D" id="3.30.420.40">
    <property type="match status" value="1"/>
</dbReference>
<dbReference type="FunFam" id="1.20.1250.20:FF:000013">
    <property type="entry name" value="MFS general substrate transporter"/>
    <property type="match status" value="1"/>
</dbReference>
<keyword evidence="5 8" id="KW-1133">Transmembrane helix</keyword>
<dbReference type="FunFam" id="1.20.1250.20:FF:000018">
    <property type="entry name" value="MFS transporter permease"/>
    <property type="match status" value="1"/>
</dbReference>
<dbReference type="Pfam" id="PF07690">
    <property type="entry name" value="MFS_1"/>
    <property type="match status" value="1"/>
</dbReference>
<feature type="transmembrane region" description="Helical" evidence="8">
    <location>
        <begin position="384"/>
        <end position="403"/>
    </location>
</feature>
<feature type="transmembrane region" description="Helical" evidence="8">
    <location>
        <begin position="159"/>
        <end position="178"/>
    </location>
</feature>
<evidence type="ECO:0000256" key="1">
    <source>
        <dbReference type="ARBA" id="ARBA00004141"/>
    </source>
</evidence>
<dbReference type="EMBL" id="KV878893">
    <property type="protein sequence ID" value="OJJ86087.1"/>
    <property type="molecule type" value="Genomic_DNA"/>
</dbReference>
<dbReference type="PANTHER" id="PTHR43791">
    <property type="entry name" value="PERMEASE-RELATED"/>
    <property type="match status" value="1"/>
</dbReference>
<dbReference type="FunFam" id="3.30.420.40:FF:000191">
    <property type="entry name" value="Retrograde regulation protein 2"/>
    <property type="match status" value="1"/>
</dbReference>
<protein>
    <recommendedName>
        <fullName evidence="9">Major facilitator superfamily (MFS) profile domain-containing protein</fullName>
    </recommendedName>
</protein>
<evidence type="ECO:0000256" key="5">
    <source>
        <dbReference type="ARBA" id="ARBA00022989"/>
    </source>
</evidence>
<dbReference type="STRING" id="1160497.A0A1L9VQ91"/>
<proteinExistence type="inferred from homology"/>
<dbReference type="VEuPathDB" id="FungiDB:ASPGLDRAFT_24235"/>
<sequence length="1093" mass="120981">MGFFGKEDPPEDIIEQAPTNEDTEKQLTSHYSDENNTALPPAPVVHIDPAVEKRMLRKLDCRLPLLLGCLYLLASLDRSNIGNAKIAGMEDDLHLSSDDYSWLLTIFYISYTVFEFLGIMWKLVPPHIWAAVAVFGWGVMAVCQAATQNWQGMMALRFLLGLFEAAFGPGVPYLMSFFYRRNELGLRCGLYASAAPLASTFAGALAYGITSGHPLLTSWRLLFLVEGVPTLIGAVLAWFYLPDGPASANFLTAEEKEVACIRSLRRGGEADRVDGIDWKDLGMTLLDAKPWLTAFMYFSCNVSFSSLPVFLPTILQDMGFTSIHAQGLTAPPYFLAFLVTILSTWLADRFQQRGLMIIFLSIIGAVGYVLLATCTAVGVRYLGVFLAAAGVFPCIGNILPWVLNNQGSDSRRGMGIVLLNIIGQCGPFLGTNIFPSSEGPRYIKGQWICAAFMFFTTFLALTLRCLLVWENWRLDKKYGTKEERGSGEKGVIAEENYGADFRSPLSLHINFHIAGIETNIHPYSNTITTMNMASDPSTLHAVVDMGSNGIRFSITNTSTPQLPTLYHSRAGISLYDAQFSSGNNTRHPIPDNIIQDVLTRLVHFQTVCEDFDVPPESVHVLATEATRTATNSEAFRTEIRKRTGWEVRMLKKEEEGRIGAMGVVASCGRPVGGLVMDLGGGSTQITWIMTDGDGEVRTSPRGSFSFPYGAAALKNRLEQVGGDEKGREKLRGEMVRNFQQAYRDLEVPEELLRMAKERGKLDLYLCGGGFRGWGYLLMEQATVNPYPIPIINGFRVRKEEFHDTTSVLGTVDADTKVFGVSKRRASQVPAVAFLVNVLVDALPDIQNIQFCQGGVREGFLFDRLPAEICAEDPLLAATRPYATPSADAFQRRLSSALPSTPPPDELTQVPPSFSPHLLFALANLLFAHATIPKESRCATALHSTTTGLLASTNSLTHTDRALLALTLCERWDGELAPTDQSLYIRLSRCVSAREVWWCRYLGRVAALIGDVHPAGKVSGNETRWRIQFDSQWDELTKEKKGERQTVLRLRVRWNGDVMRDSSYSLDEHTGKIEKVGKRKNWVEGSGVKVQVEV</sequence>
<dbReference type="SUPFAM" id="SSF53067">
    <property type="entry name" value="Actin-like ATPase domain"/>
    <property type="match status" value="2"/>
</dbReference>
<feature type="transmembrane region" description="Helical" evidence="8">
    <location>
        <begin position="330"/>
        <end position="347"/>
    </location>
</feature>
<feature type="compositionally biased region" description="Basic and acidic residues" evidence="7">
    <location>
        <begin position="22"/>
        <end position="33"/>
    </location>
</feature>
<dbReference type="Gene3D" id="3.30.420.150">
    <property type="entry name" value="Exopolyphosphatase. Domain 2"/>
    <property type="match status" value="1"/>
</dbReference>
<comment type="similarity">
    <text evidence="2">Belongs to the major facilitator superfamily.</text>
</comment>
<feature type="transmembrane region" description="Helical" evidence="8">
    <location>
        <begin position="445"/>
        <end position="467"/>
    </location>
</feature>
<keyword evidence="11" id="KW-1185">Reference proteome</keyword>
<keyword evidence="4 8" id="KW-0812">Transmembrane</keyword>